<reference evidence="3" key="1">
    <citation type="submission" date="2023-03" db="EMBL/GenBank/DDBJ databases">
        <title>Mating type loci evolution in Malassezia.</title>
        <authorList>
            <person name="Coelho M.A."/>
        </authorList>
    </citation>
    <scope>NUCLEOTIDE SEQUENCE</scope>
    <source>
        <strain evidence="3">CBS 9557</strain>
    </source>
</reference>
<dbReference type="AlphaFoldDB" id="A0AAF0J2W2"/>
<organism evidence="3 4">
    <name type="scientific">Malassezia nana</name>
    <dbReference type="NCBI Taxonomy" id="180528"/>
    <lineage>
        <taxon>Eukaryota</taxon>
        <taxon>Fungi</taxon>
        <taxon>Dikarya</taxon>
        <taxon>Basidiomycota</taxon>
        <taxon>Ustilaginomycotina</taxon>
        <taxon>Malasseziomycetes</taxon>
        <taxon>Malasseziales</taxon>
        <taxon>Malasseziaceae</taxon>
        <taxon>Malassezia</taxon>
    </lineage>
</organism>
<dbReference type="InterPro" id="IPR018961">
    <property type="entry name" value="DnaJ_homolog_subfam-C_membr-28"/>
</dbReference>
<accession>A0AAF0J2W2</accession>
<proteinExistence type="predicted"/>
<evidence type="ECO:0000259" key="2">
    <source>
        <dbReference type="Pfam" id="PF09350"/>
    </source>
</evidence>
<keyword evidence="4" id="KW-1185">Reference proteome</keyword>
<gene>
    <name evidence="3" type="ORF">MNAN1_002305</name>
</gene>
<dbReference type="Proteomes" id="UP001213623">
    <property type="component" value="Chromosome 4"/>
</dbReference>
<evidence type="ECO:0000313" key="3">
    <source>
        <dbReference type="EMBL" id="WFD27309.1"/>
    </source>
</evidence>
<dbReference type="PANTHER" id="PTHR39394:SF1">
    <property type="entry name" value="DNAJ HOMOLOGUE SUBFAMILY C MEMBER 28 CONSERVED DOMAIN-CONTAINING PROTEIN"/>
    <property type="match status" value="1"/>
</dbReference>
<dbReference type="EMBL" id="CP119895">
    <property type="protein sequence ID" value="WFD27309.1"/>
    <property type="molecule type" value="Genomic_DNA"/>
</dbReference>
<evidence type="ECO:0000313" key="4">
    <source>
        <dbReference type="Proteomes" id="UP001213623"/>
    </source>
</evidence>
<sequence length="414" mass="47279">MNVLRPGRGVRVVHGAARRWYVRRASEQLFRDAEKEESVAQQNRNKMPNIDDPIWTGEERLEDAVLRMLMDKYKPLRSGTPGTAPVKEKLQKVQKPTELPLSSRQDSPKPSKPFTPEGQPWNAVFVTPTHARTDSPKVYRGRYLNLEPPKSDMAKKLNSIGLSPSQLPVANRSAMTQVRQSLSRAVESERLEHAIQVKLNHTGKGSVTAESEQQHRPLIAMAGAVKGIAGLAEQKIEEAKRRGVFERNSLRGKPLTAEHYEGNPHLGREEFFLNRIVQRQGSRPPWVELHVEVKTEEMSLRQQIQHAWLCRALMQLDASNVWRQMHPVAVEWGRVDPQTDRPTFRVPESEDAGQKRLLTWAQEFRDPEWVRREASFHAEAVHQLNQVIRRYNQLAPYTGIISPIDIGARVSLFS</sequence>
<evidence type="ECO:0000256" key="1">
    <source>
        <dbReference type="SAM" id="MobiDB-lite"/>
    </source>
</evidence>
<dbReference type="Pfam" id="PF09350">
    <property type="entry name" value="DJC28_CD"/>
    <property type="match status" value="1"/>
</dbReference>
<name>A0AAF0J2W2_9BASI</name>
<feature type="region of interest" description="Disordered" evidence="1">
    <location>
        <begin position="75"/>
        <end position="129"/>
    </location>
</feature>
<feature type="domain" description="DnaJ homologue subfamily C member 28 conserved" evidence="2">
    <location>
        <begin position="231"/>
        <end position="301"/>
    </location>
</feature>
<protein>
    <recommendedName>
        <fullName evidence="2">DnaJ homologue subfamily C member 28 conserved domain-containing protein</fullName>
    </recommendedName>
</protein>
<dbReference type="PANTHER" id="PTHR39394">
    <property type="entry name" value="YALI0E31793P"/>
    <property type="match status" value="1"/>
</dbReference>